<reference evidence="9" key="2">
    <citation type="submission" date="2020-09" db="EMBL/GenBank/DDBJ databases">
        <authorList>
            <person name="Sun Q."/>
            <person name="Ohkuma M."/>
        </authorList>
    </citation>
    <scope>NUCLEOTIDE SEQUENCE</scope>
    <source>
        <strain evidence="9">JCM 10088</strain>
    </source>
</reference>
<feature type="transmembrane region" description="Helical" evidence="8">
    <location>
        <begin position="476"/>
        <end position="502"/>
    </location>
</feature>
<evidence type="ECO:0000256" key="4">
    <source>
        <dbReference type="ARBA" id="ARBA00022692"/>
    </source>
</evidence>
<feature type="transmembrane region" description="Helical" evidence="8">
    <location>
        <begin position="198"/>
        <end position="215"/>
    </location>
</feature>
<feature type="transmembrane region" description="Helical" evidence="8">
    <location>
        <begin position="418"/>
        <end position="440"/>
    </location>
</feature>
<feature type="transmembrane region" description="Helical" evidence="8">
    <location>
        <begin position="254"/>
        <end position="271"/>
    </location>
</feature>
<dbReference type="PROSITE" id="PS50283">
    <property type="entry name" value="NA_SOLUT_SYMP_3"/>
    <property type="match status" value="1"/>
</dbReference>
<keyword evidence="10" id="KW-1185">Reference proteome</keyword>
<keyword evidence="3" id="KW-0813">Transport</keyword>
<dbReference type="GO" id="GO:0005886">
    <property type="term" value="C:plasma membrane"/>
    <property type="evidence" value="ECO:0007669"/>
    <property type="project" value="TreeGrafter"/>
</dbReference>
<feature type="transmembrane region" description="Helical" evidence="8">
    <location>
        <begin position="345"/>
        <end position="372"/>
    </location>
</feature>
<dbReference type="RefSeq" id="WP_188596128.1">
    <property type="nucleotide sequence ID" value="NZ_BMNL01000002.1"/>
</dbReference>
<feature type="transmembrane region" description="Helical" evidence="8">
    <location>
        <begin position="393"/>
        <end position="412"/>
    </location>
</feature>
<feature type="transmembrane region" description="Helical" evidence="8">
    <location>
        <begin position="77"/>
        <end position="96"/>
    </location>
</feature>
<dbReference type="AlphaFoldDB" id="A0A830GVW3"/>
<evidence type="ECO:0000256" key="2">
    <source>
        <dbReference type="ARBA" id="ARBA00006434"/>
    </source>
</evidence>
<evidence type="ECO:0000313" key="9">
    <source>
        <dbReference type="EMBL" id="GGP20286.1"/>
    </source>
</evidence>
<keyword evidence="6 8" id="KW-0472">Membrane</keyword>
<feature type="transmembrane region" description="Helical" evidence="8">
    <location>
        <begin position="45"/>
        <end position="65"/>
    </location>
</feature>
<dbReference type="Pfam" id="PF00474">
    <property type="entry name" value="SSF"/>
    <property type="match status" value="1"/>
</dbReference>
<organism evidence="9 10">
    <name type="scientific">Thermocladium modestius</name>
    <dbReference type="NCBI Taxonomy" id="62609"/>
    <lineage>
        <taxon>Archaea</taxon>
        <taxon>Thermoproteota</taxon>
        <taxon>Thermoprotei</taxon>
        <taxon>Thermoproteales</taxon>
        <taxon>Thermoproteaceae</taxon>
        <taxon>Thermocladium</taxon>
    </lineage>
</organism>
<dbReference type="OrthoDB" id="19182at2157"/>
<dbReference type="InterPro" id="IPR038377">
    <property type="entry name" value="Na/Glc_symporter_sf"/>
</dbReference>
<sequence>MIGILGWALFLALFVVFVALGFYGARWRRGDMSQLHEWALAGRRLGTFLVWFLIGADLYTAYTFVAVPSGMFASGALYFFAVPYVSITFAIAMLTMPRLWEWSRKHGYVTAADMVADRFSSKALAGLVAITGIIAELPYIALQIVGMQAVLTIMLYGLVKNVVEVSDIALTVSFIILAAFTFTSGLRGATLGAVLKDSLIFLSVIVLIIVVPLKYGGFATAFANAQAFAQQLAAHKVAWLTTGITNLKPAASLAWGYATLWLGSAMALFLYPHAINGSLSSQGKKQLAMSTALLPIYGIGLAILAMLGILVYADPTAMAILSKFPLSSAGILAVPALAVASLPDWLAGIVLLGIFIGGLVPAAIMAIAQANLLTRNIIRPLYPKITPQGETRASKWASVIFKFIALGFVFTVPATYAIQLQLLGGIIILQTLPPVFLGLITNRLNKYALMAGWVAGIASGLYLVEVANHFGPLKTSLYPVAHVLIFIGLLSLLINVVVALVFSVPTMMKREQAVKEKA</sequence>
<evidence type="ECO:0000256" key="3">
    <source>
        <dbReference type="ARBA" id="ARBA00022448"/>
    </source>
</evidence>
<comment type="similarity">
    <text evidence="2 7">Belongs to the sodium:solute symporter (SSF) (TC 2.A.21) family.</text>
</comment>
<gene>
    <name evidence="9" type="ORF">GCM10007981_07750</name>
</gene>
<dbReference type="GO" id="GO:0022857">
    <property type="term" value="F:transmembrane transporter activity"/>
    <property type="evidence" value="ECO:0007669"/>
    <property type="project" value="InterPro"/>
</dbReference>
<feature type="transmembrane region" description="Helical" evidence="8">
    <location>
        <begin position="168"/>
        <end position="186"/>
    </location>
</feature>
<comment type="caution">
    <text evidence="9">The sequence shown here is derived from an EMBL/GenBank/DDBJ whole genome shotgun (WGS) entry which is preliminary data.</text>
</comment>
<dbReference type="Proteomes" id="UP000610960">
    <property type="component" value="Unassembled WGS sequence"/>
</dbReference>
<dbReference type="Gene3D" id="1.20.1730.10">
    <property type="entry name" value="Sodium/glucose cotransporter"/>
    <property type="match status" value="1"/>
</dbReference>
<dbReference type="PANTHER" id="PTHR48086:SF8">
    <property type="entry name" value="MONOCARBOXYLIC ACID PERMEASE"/>
    <property type="match status" value="1"/>
</dbReference>
<feature type="transmembrane region" description="Helical" evidence="8">
    <location>
        <begin position="447"/>
        <end position="464"/>
    </location>
</feature>
<comment type="subcellular location">
    <subcellularLocation>
        <location evidence="1">Membrane</location>
        <topology evidence="1">Multi-pass membrane protein</topology>
    </subcellularLocation>
</comment>
<evidence type="ECO:0000256" key="1">
    <source>
        <dbReference type="ARBA" id="ARBA00004141"/>
    </source>
</evidence>
<evidence type="ECO:0000313" key="10">
    <source>
        <dbReference type="Proteomes" id="UP000610960"/>
    </source>
</evidence>
<dbReference type="InterPro" id="IPR050277">
    <property type="entry name" value="Sodium:Solute_Symporter"/>
</dbReference>
<keyword evidence="4 8" id="KW-0812">Transmembrane</keyword>
<feature type="transmembrane region" description="Helical" evidence="8">
    <location>
        <begin position="292"/>
        <end position="313"/>
    </location>
</feature>
<name>A0A830GVW3_9CREN</name>
<evidence type="ECO:0000256" key="5">
    <source>
        <dbReference type="ARBA" id="ARBA00022989"/>
    </source>
</evidence>
<dbReference type="EMBL" id="BMNL01000002">
    <property type="protein sequence ID" value="GGP20286.1"/>
    <property type="molecule type" value="Genomic_DNA"/>
</dbReference>
<evidence type="ECO:0000256" key="8">
    <source>
        <dbReference type="SAM" id="Phobius"/>
    </source>
</evidence>
<feature type="transmembrane region" description="Helical" evidence="8">
    <location>
        <begin position="6"/>
        <end position="25"/>
    </location>
</feature>
<dbReference type="PANTHER" id="PTHR48086">
    <property type="entry name" value="SODIUM/PROLINE SYMPORTER-RELATED"/>
    <property type="match status" value="1"/>
</dbReference>
<accession>A0A830GVW3</accession>
<evidence type="ECO:0000256" key="6">
    <source>
        <dbReference type="ARBA" id="ARBA00023136"/>
    </source>
</evidence>
<evidence type="ECO:0000256" key="7">
    <source>
        <dbReference type="RuleBase" id="RU362091"/>
    </source>
</evidence>
<keyword evidence="5 8" id="KW-1133">Transmembrane helix</keyword>
<protein>
    <submittedName>
        <fullName evidence="9">Sodium:solute symporter</fullName>
    </submittedName>
</protein>
<proteinExistence type="inferred from homology"/>
<feature type="transmembrane region" description="Helical" evidence="8">
    <location>
        <begin position="123"/>
        <end position="156"/>
    </location>
</feature>
<dbReference type="InterPro" id="IPR001734">
    <property type="entry name" value="Na/solute_symporter"/>
</dbReference>
<reference evidence="9" key="1">
    <citation type="journal article" date="2014" name="Int. J. Syst. Evol. Microbiol.">
        <title>Complete genome sequence of Corynebacterium casei LMG S-19264T (=DSM 44701T), isolated from a smear-ripened cheese.</title>
        <authorList>
            <consortium name="US DOE Joint Genome Institute (JGI-PGF)"/>
            <person name="Walter F."/>
            <person name="Albersmeier A."/>
            <person name="Kalinowski J."/>
            <person name="Ruckert C."/>
        </authorList>
    </citation>
    <scope>NUCLEOTIDE SEQUENCE</scope>
    <source>
        <strain evidence="9">JCM 10088</strain>
    </source>
</reference>